<dbReference type="Proteomes" id="UP000228896">
    <property type="component" value="Unassembled WGS sequence"/>
</dbReference>
<feature type="active site" description="For Fru-6P isomerization activity" evidence="10">
    <location>
        <position position="612"/>
    </location>
</feature>
<dbReference type="Pfam" id="PF13522">
    <property type="entry name" value="GATase_6"/>
    <property type="match status" value="1"/>
</dbReference>
<dbReference type="PROSITE" id="PS51464">
    <property type="entry name" value="SIS"/>
    <property type="match status" value="2"/>
</dbReference>
<comment type="catalytic activity">
    <reaction evidence="1 10">
        <text>D-fructose 6-phosphate + L-glutamine = D-glucosamine 6-phosphate + L-glutamate</text>
        <dbReference type="Rhea" id="RHEA:13237"/>
        <dbReference type="ChEBI" id="CHEBI:29985"/>
        <dbReference type="ChEBI" id="CHEBI:58359"/>
        <dbReference type="ChEBI" id="CHEBI:58725"/>
        <dbReference type="ChEBI" id="CHEBI:61527"/>
        <dbReference type="EC" id="2.6.1.16"/>
    </reaction>
</comment>
<gene>
    <name evidence="10 13" type="primary">glmS</name>
    <name evidence="13" type="ORF">COS18_00125</name>
</gene>
<keyword evidence="8" id="KW-0677">Repeat</keyword>
<evidence type="ECO:0000256" key="3">
    <source>
        <dbReference type="ARBA" id="ARBA00012916"/>
    </source>
</evidence>
<dbReference type="NCBIfam" id="TIGR01135">
    <property type="entry name" value="glmS"/>
    <property type="match status" value="1"/>
</dbReference>
<proteinExistence type="inferred from homology"/>
<feature type="active site" description="Nucleophile; for GATase activity" evidence="10">
    <location>
        <position position="2"/>
    </location>
</feature>
<feature type="domain" description="Glutamine amidotransferase type-2" evidence="11">
    <location>
        <begin position="2"/>
        <end position="226"/>
    </location>
</feature>
<evidence type="ECO:0000256" key="1">
    <source>
        <dbReference type="ARBA" id="ARBA00001031"/>
    </source>
</evidence>
<dbReference type="GO" id="GO:0006487">
    <property type="term" value="P:protein N-linked glycosylation"/>
    <property type="evidence" value="ECO:0007669"/>
    <property type="project" value="TreeGrafter"/>
</dbReference>
<dbReference type="InterPro" id="IPR017932">
    <property type="entry name" value="GATase_2_dom"/>
</dbReference>
<dbReference type="CDD" id="cd05008">
    <property type="entry name" value="SIS_GlmS_GlmD_1"/>
    <property type="match status" value="1"/>
</dbReference>
<dbReference type="SUPFAM" id="SSF56235">
    <property type="entry name" value="N-terminal nucleophile aminohydrolases (Ntn hydrolases)"/>
    <property type="match status" value="1"/>
</dbReference>
<dbReference type="PROSITE" id="PS51278">
    <property type="entry name" value="GATASE_TYPE_2"/>
    <property type="match status" value="1"/>
</dbReference>
<dbReference type="SUPFAM" id="SSF53697">
    <property type="entry name" value="SIS domain"/>
    <property type="match status" value="1"/>
</dbReference>
<evidence type="ECO:0000313" key="13">
    <source>
        <dbReference type="EMBL" id="PIV52190.1"/>
    </source>
</evidence>
<dbReference type="GO" id="GO:0005975">
    <property type="term" value="P:carbohydrate metabolic process"/>
    <property type="evidence" value="ECO:0007669"/>
    <property type="project" value="UniProtKB-UniRule"/>
</dbReference>
<dbReference type="PANTHER" id="PTHR10937:SF0">
    <property type="entry name" value="GLUTAMINE--FRUCTOSE-6-PHOSPHATE TRANSAMINASE (ISOMERIZING)"/>
    <property type="match status" value="1"/>
</dbReference>
<protein>
    <recommendedName>
        <fullName evidence="4 10">Glutamine--fructose-6-phosphate aminotransferase [isomerizing]</fullName>
        <ecNumber evidence="3 10">2.6.1.16</ecNumber>
    </recommendedName>
    <alternativeName>
        <fullName evidence="10">D-fructose-6-phosphate amidotransferase</fullName>
    </alternativeName>
    <alternativeName>
        <fullName evidence="10">GFAT</fullName>
    </alternativeName>
    <alternativeName>
        <fullName evidence="10">Glucosamine-6-phosphate synthase</fullName>
    </alternativeName>
    <alternativeName>
        <fullName evidence="10">Hexosephosphate aminotransferase</fullName>
    </alternativeName>
    <alternativeName>
        <fullName evidence="10">L-glutamine--D-fructose-6-phosphate amidotransferase</fullName>
    </alternativeName>
</protein>
<dbReference type="InterPro" id="IPR047084">
    <property type="entry name" value="GFAT_N"/>
</dbReference>
<dbReference type="AlphaFoldDB" id="A0A2M7DR15"/>
<accession>A0A2M7DR15</accession>
<feature type="domain" description="SIS" evidence="12">
    <location>
        <begin position="295"/>
        <end position="434"/>
    </location>
</feature>
<dbReference type="InterPro" id="IPR035490">
    <property type="entry name" value="GlmS/FrlB_SIS"/>
</dbReference>
<dbReference type="InterPro" id="IPR046348">
    <property type="entry name" value="SIS_dom_sf"/>
</dbReference>
<dbReference type="GO" id="GO:0005829">
    <property type="term" value="C:cytosol"/>
    <property type="evidence" value="ECO:0007669"/>
    <property type="project" value="TreeGrafter"/>
</dbReference>
<keyword evidence="5 10" id="KW-0963">Cytoplasm</keyword>
<evidence type="ECO:0000256" key="9">
    <source>
        <dbReference type="ARBA" id="ARBA00022962"/>
    </source>
</evidence>
<evidence type="ECO:0000259" key="12">
    <source>
        <dbReference type="PROSITE" id="PS51464"/>
    </source>
</evidence>
<comment type="function">
    <text evidence="10">Catalyzes the first step in hexosamine metabolism, converting fructose-6P into glucosamine-6P using glutamine as a nitrogen source.</text>
</comment>
<reference evidence="14" key="1">
    <citation type="submission" date="2017-09" db="EMBL/GenBank/DDBJ databases">
        <title>Depth-based differentiation of microbial function through sediment-hosted aquifers and enrichment of novel symbionts in the deep terrestrial subsurface.</title>
        <authorList>
            <person name="Probst A.J."/>
            <person name="Ladd B."/>
            <person name="Jarett J.K."/>
            <person name="Geller-Mcgrath D.E."/>
            <person name="Sieber C.M.K."/>
            <person name="Emerson J.B."/>
            <person name="Anantharaman K."/>
            <person name="Thomas B.C."/>
            <person name="Malmstrom R."/>
            <person name="Stieglmeier M."/>
            <person name="Klingl A."/>
            <person name="Woyke T."/>
            <person name="Ryan C.M."/>
            <person name="Banfield J.F."/>
        </authorList>
    </citation>
    <scope>NUCLEOTIDE SEQUENCE [LARGE SCALE GENOMIC DNA]</scope>
</reference>
<dbReference type="CDD" id="cd05009">
    <property type="entry name" value="SIS_GlmS_GlmD_2"/>
    <property type="match status" value="1"/>
</dbReference>
<sequence>MCGIVGYIGKNNALPILIDGIKRLEYRGYDSAGIALYLGNKIESVKAVGRIKELESCLQTLGVCERADPEGLLGGLGIAHTRWATHGAPTEANAHPHTDCQGKIWLVHNGIIENYIQLKEHLISKGHKFKSDTDTEVIAHLFEDLYEGDLLATLQKTLSLIKGAYGLVLIHSDHPHKMLAAKMGSPLMVGLGDKETIIASDASAIINNTKQVIYLNDGEIADINRENLKIINSQNEVIDKKVEKIEWDIEAAQKGGYNHFMLKEIFEQPETVKNSIRGRYIIEDGKAKLGGLDNFTNKIREIKKIIIVACGTARNAGLAGKYMIEEYAGVPTEIDYASEFRYRQPILDSQTAVMVISQSGETADTLAAVREAKEKGALTLGIVNTVGSTIARETDAGVYNHIGPEISVASTKAFTSELAILSLLTVFLGRQRKMSLIMGKRILEELEILPKKIAKILAADKKIKAIAKKYKNAKNFAFLGRKYNSSIAFEGALKLKEISYIHAEGFVSGELKHGPIALIDKNMPSIFIAPKDSVYEKNMSNIEEVRARCGKIIAIATAGDKAIKKISDEVIYIPKTLEMLTPILATIPLQLFAYYVAVLKGLDVDKPRNLAKSVTVE</sequence>
<keyword evidence="9" id="KW-0315">Glutamine amidotransferase</keyword>
<dbReference type="NCBIfam" id="NF001484">
    <property type="entry name" value="PRK00331.1"/>
    <property type="match status" value="1"/>
</dbReference>
<dbReference type="Pfam" id="PF01380">
    <property type="entry name" value="SIS"/>
    <property type="match status" value="2"/>
</dbReference>
<dbReference type="HAMAP" id="MF_00164">
    <property type="entry name" value="GlmS"/>
    <property type="match status" value="1"/>
</dbReference>
<dbReference type="GO" id="GO:0006047">
    <property type="term" value="P:UDP-N-acetylglucosamine metabolic process"/>
    <property type="evidence" value="ECO:0007669"/>
    <property type="project" value="TreeGrafter"/>
</dbReference>
<evidence type="ECO:0000256" key="10">
    <source>
        <dbReference type="HAMAP-Rule" id="MF_00164"/>
    </source>
</evidence>
<evidence type="ECO:0000256" key="6">
    <source>
        <dbReference type="ARBA" id="ARBA00022576"/>
    </source>
</evidence>
<evidence type="ECO:0000256" key="4">
    <source>
        <dbReference type="ARBA" id="ARBA00016090"/>
    </source>
</evidence>
<dbReference type="InterPro" id="IPR029055">
    <property type="entry name" value="Ntn_hydrolases_N"/>
</dbReference>
<feature type="initiator methionine" description="Removed" evidence="10">
    <location>
        <position position="1"/>
    </location>
</feature>
<name>A0A2M7DR15_9BACT</name>
<keyword evidence="6 10" id="KW-0032">Aminotransferase</keyword>
<keyword evidence="7 10" id="KW-0808">Transferase</keyword>
<dbReference type="CDD" id="cd00714">
    <property type="entry name" value="GFAT"/>
    <property type="match status" value="1"/>
</dbReference>
<dbReference type="Gene3D" id="3.60.20.10">
    <property type="entry name" value="Glutamine Phosphoribosylpyrophosphate, subunit 1, domain 1"/>
    <property type="match status" value="1"/>
</dbReference>
<feature type="domain" description="SIS" evidence="12">
    <location>
        <begin position="466"/>
        <end position="607"/>
    </location>
</feature>
<evidence type="ECO:0000256" key="2">
    <source>
        <dbReference type="ARBA" id="ARBA00004496"/>
    </source>
</evidence>
<dbReference type="GO" id="GO:0006002">
    <property type="term" value="P:fructose 6-phosphate metabolic process"/>
    <property type="evidence" value="ECO:0007669"/>
    <property type="project" value="TreeGrafter"/>
</dbReference>
<dbReference type="Gene3D" id="3.40.50.10490">
    <property type="entry name" value="Glucose-6-phosphate isomerase like protein, domain 1"/>
    <property type="match status" value="2"/>
</dbReference>
<dbReference type="FunFam" id="3.60.20.10:FF:000006">
    <property type="entry name" value="Glutamine--fructose-6-phosphate aminotransferase [isomerizing]"/>
    <property type="match status" value="1"/>
</dbReference>
<comment type="caution">
    <text evidence="13">The sequence shown here is derived from an EMBL/GenBank/DDBJ whole genome shotgun (WGS) entry which is preliminary data.</text>
</comment>
<evidence type="ECO:0000256" key="5">
    <source>
        <dbReference type="ARBA" id="ARBA00022490"/>
    </source>
</evidence>
<comment type="subunit">
    <text evidence="10">Homodimer.</text>
</comment>
<dbReference type="GO" id="GO:0097367">
    <property type="term" value="F:carbohydrate derivative binding"/>
    <property type="evidence" value="ECO:0007669"/>
    <property type="project" value="InterPro"/>
</dbReference>
<evidence type="ECO:0000313" key="14">
    <source>
        <dbReference type="Proteomes" id="UP000228896"/>
    </source>
</evidence>
<evidence type="ECO:0000259" key="11">
    <source>
        <dbReference type="PROSITE" id="PS51278"/>
    </source>
</evidence>
<dbReference type="EC" id="2.6.1.16" evidence="3 10"/>
<dbReference type="InterPro" id="IPR005855">
    <property type="entry name" value="GFAT"/>
</dbReference>
<dbReference type="InterPro" id="IPR035466">
    <property type="entry name" value="GlmS/AgaS_SIS"/>
</dbReference>
<dbReference type="InterPro" id="IPR001347">
    <property type="entry name" value="SIS_dom"/>
</dbReference>
<dbReference type="EMBL" id="PETS01000001">
    <property type="protein sequence ID" value="PIV52190.1"/>
    <property type="molecule type" value="Genomic_DNA"/>
</dbReference>
<comment type="subcellular location">
    <subcellularLocation>
        <location evidence="2 10">Cytoplasm</location>
    </subcellularLocation>
</comment>
<dbReference type="GO" id="GO:0004360">
    <property type="term" value="F:glutamine-fructose-6-phosphate transaminase (isomerizing) activity"/>
    <property type="evidence" value="ECO:0007669"/>
    <property type="project" value="UniProtKB-UniRule"/>
</dbReference>
<dbReference type="FunFam" id="3.40.50.10490:FF:000001">
    <property type="entry name" value="Glutamine--fructose-6-phosphate aminotransferase [isomerizing]"/>
    <property type="match status" value="1"/>
</dbReference>
<dbReference type="PANTHER" id="PTHR10937">
    <property type="entry name" value="GLUCOSAMINE--FRUCTOSE-6-PHOSPHATE AMINOTRANSFERASE, ISOMERIZING"/>
    <property type="match status" value="1"/>
</dbReference>
<organism evidence="13 14">
    <name type="scientific">Candidatus Falkowbacteria bacterium CG02_land_8_20_14_3_00_36_14</name>
    <dbReference type="NCBI Taxonomy" id="1974560"/>
    <lineage>
        <taxon>Bacteria</taxon>
        <taxon>Candidatus Falkowiibacteriota</taxon>
    </lineage>
</organism>
<evidence type="ECO:0000256" key="8">
    <source>
        <dbReference type="ARBA" id="ARBA00022737"/>
    </source>
</evidence>
<evidence type="ECO:0000256" key="7">
    <source>
        <dbReference type="ARBA" id="ARBA00022679"/>
    </source>
</evidence>